<reference evidence="2 3" key="2">
    <citation type="journal article" date="2018" name="New Phytol.">
        <title>High intraspecific genome diversity in the model arbuscular mycorrhizal symbiont Rhizophagus irregularis.</title>
        <authorList>
            <person name="Chen E.C.H."/>
            <person name="Morin E."/>
            <person name="Beaudet D."/>
            <person name="Noel J."/>
            <person name="Yildirir G."/>
            <person name="Ndikumana S."/>
            <person name="Charron P."/>
            <person name="St-Onge C."/>
            <person name="Giorgi J."/>
            <person name="Kruger M."/>
            <person name="Marton T."/>
            <person name="Ropars J."/>
            <person name="Grigoriev I.V."/>
            <person name="Hainaut M."/>
            <person name="Henrissat B."/>
            <person name="Roux C."/>
            <person name="Martin F."/>
            <person name="Corradi N."/>
        </authorList>
    </citation>
    <scope>NUCLEOTIDE SEQUENCE [LARGE SCALE GENOMIC DNA]</scope>
    <source>
        <strain evidence="2 3">DAOM 197198</strain>
    </source>
</reference>
<evidence type="ECO:0000256" key="1">
    <source>
        <dbReference type="SAM" id="Phobius"/>
    </source>
</evidence>
<name>A0A2P4PRH9_RHIID</name>
<keyword evidence="1" id="KW-1133">Transmembrane helix</keyword>
<organism evidence="2 3">
    <name type="scientific">Rhizophagus irregularis (strain DAOM 181602 / DAOM 197198 / MUCL 43194)</name>
    <name type="common">Arbuscular mycorrhizal fungus</name>
    <name type="synonym">Glomus intraradices</name>
    <dbReference type="NCBI Taxonomy" id="747089"/>
    <lineage>
        <taxon>Eukaryota</taxon>
        <taxon>Fungi</taxon>
        <taxon>Fungi incertae sedis</taxon>
        <taxon>Mucoromycota</taxon>
        <taxon>Glomeromycotina</taxon>
        <taxon>Glomeromycetes</taxon>
        <taxon>Glomerales</taxon>
        <taxon>Glomeraceae</taxon>
        <taxon>Rhizophagus</taxon>
    </lineage>
</organism>
<dbReference type="Proteomes" id="UP000018888">
    <property type="component" value="Unassembled WGS sequence"/>
</dbReference>
<evidence type="ECO:0008006" key="4">
    <source>
        <dbReference type="Google" id="ProtNLM"/>
    </source>
</evidence>
<keyword evidence="1" id="KW-0812">Transmembrane</keyword>
<accession>A0A2P4PRH9</accession>
<protein>
    <recommendedName>
        <fullName evidence="4">Transmembrane protein</fullName>
    </recommendedName>
</protein>
<evidence type="ECO:0000313" key="3">
    <source>
        <dbReference type="Proteomes" id="UP000018888"/>
    </source>
</evidence>
<dbReference type="AlphaFoldDB" id="A0A2P4PRH9"/>
<proteinExistence type="predicted"/>
<sequence>MIDVISQVLYHQFYLIKYNFYKSEIQQQRFYYELLIFLNFFEKRLMLIILIFQYV</sequence>
<comment type="caution">
    <text evidence="2">The sequence shown here is derived from an EMBL/GenBank/DDBJ whole genome shotgun (WGS) entry which is preliminary data.</text>
</comment>
<evidence type="ECO:0000313" key="2">
    <source>
        <dbReference type="EMBL" id="POG67999.1"/>
    </source>
</evidence>
<feature type="transmembrane region" description="Helical" evidence="1">
    <location>
        <begin position="30"/>
        <end position="52"/>
    </location>
</feature>
<keyword evidence="3" id="KW-1185">Reference proteome</keyword>
<dbReference type="EMBL" id="AUPC02000160">
    <property type="protein sequence ID" value="POG67999.1"/>
    <property type="molecule type" value="Genomic_DNA"/>
</dbReference>
<reference evidence="2 3" key="1">
    <citation type="journal article" date="2013" name="Proc. Natl. Acad. Sci. U.S.A.">
        <title>Genome of an arbuscular mycorrhizal fungus provides insight into the oldest plant symbiosis.</title>
        <authorList>
            <person name="Tisserant E."/>
            <person name="Malbreil M."/>
            <person name="Kuo A."/>
            <person name="Kohler A."/>
            <person name="Symeonidi A."/>
            <person name="Balestrini R."/>
            <person name="Charron P."/>
            <person name="Duensing N."/>
            <person name="Frei Dit Frey N."/>
            <person name="Gianinazzi-Pearson V."/>
            <person name="Gilbert L.B."/>
            <person name="Handa Y."/>
            <person name="Herr J.R."/>
            <person name="Hijri M."/>
            <person name="Koul R."/>
            <person name="Kawaguchi M."/>
            <person name="Krajinski F."/>
            <person name="Lammers P.J."/>
            <person name="Masclaux F.G."/>
            <person name="Murat C."/>
            <person name="Morin E."/>
            <person name="Ndikumana S."/>
            <person name="Pagni M."/>
            <person name="Petitpierre D."/>
            <person name="Requena N."/>
            <person name="Rosikiewicz P."/>
            <person name="Riley R."/>
            <person name="Saito K."/>
            <person name="San Clemente H."/>
            <person name="Shapiro H."/>
            <person name="van Tuinen D."/>
            <person name="Becard G."/>
            <person name="Bonfante P."/>
            <person name="Paszkowski U."/>
            <person name="Shachar-Hill Y.Y."/>
            <person name="Tuskan G.A."/>
            <person name="Young P.W."/>
            <person name="Sanders I.R."/>
            <person name="Henrissat B."/>
            <person name="Rensing S.A."/>
            <person name="Grigoriev I.V."/>
            <person name="Corradi N."/>
            <person name="Roux C."/>
            <person name="Martin F."/>
        </authorList>
    </citation>
    <scope>NUCLEOTIDE SEQUENCE [LARGE SCALE GENOMIC DNA]</scope>
    <source>
        <strain evidence="2 3">DAOM 197198</strain>
    </source>
</reference>
<gene>
    <name evidence="2" type="ORF">GLOIN_2v1641104</name>
</gene>
<keyword evidence="1" id="KW-0472">Membrane</keyword>